<dbReference type="SUPFAM" id="SSF52172">
    <property type="entry name" value="CheY-like"/>
    <property type="match status" value="1"/>
</dbReference>
<feature type="domain" description="Response regulatory" evidence="3">
    <location>
        <begin position="5"/>
        <end position="122"/>
    </location>
</feature>
<feature type="modified residue" description="4-aspartylphosphate" evidence="2">
    <location>
        <position position="55"/>
    </location>
</feature>
<accession>A0A4S1CMS9</accession>
<dbReference type="EMBL" id="SRSC01000001">
    <property type="protein sequence ID" value="TGU74610.1"/>
    <property type="molecule type" value="Genomic_DNA"/>
</dbReference>
<evidence type="ECO:0000256" key="2">
    <source>
        <dbReference type="PROSITE-ProRule" id="PRU00169"/>
    </source>
</evidence>
<proteinExistence type="predicted"/>
<dbReference type="InterPro" id="IPR011006">
    <property type="entry name" value="CheY-like_superfamily"/>
</dbReference>
<dbReference type="AlphaFoldDB" id="A0A4S1CMS9"/>
<keyword evidence="1 2" id="KW-0597">Phosphoprotein</keyword>
<comment type="caution">
    <text evidence="4">The sequence shown here is derived from an EMBL/GenBank/DDBJ whole genome shotgun (WGS) entry which is preliminary data.</text>
</comment>
<keyword evidence="5" id="KW-1185">Reference proteome</keyword>
<dbReference type="Proteomes" id="UP000306416">
    <property type="component" value="Unassembled WGS sequence"/>
</dbReference>
<evidence type="ECO:0000259" key="3">
    <source>
        <dbReference type="PROSITE" id="PS50110"/>
    </source>
</evidence>
<name>A0A4S1CMS9_9BACT</name>
<organism evidence="4 5">
    <name type="scientific">Geomonas terrae</name>
    <dbReference type="NCBI Taxonomy" id="2562681"/>
    <lineage>
        <taxon>Bacteria</taxon>
        <taxon>Pseudomonadati</taxon>
        <taxon>Thermodesulfobacteriota</taxon>
        <taxon>Desulfuromonadia</taxon>
        <taxon>Geobacterales</taxon>
        <taxon>Geobacteraceae</taxon>
        <taxon>Geomonas</taxon>
    </lineage>
</organism>
<dbReference type="GO" id="GO:0000160">
    <property type="term" value="P:phosphorelay signal transduction system"/>
    <property type="evidence" value="ECO:0007669"/>
    <property type="project" value="InterPro"/>
</dbReference>
<dbReference type="RefSeq" id="WP_135868937.1">
    <property type="nucleotide sequence ID" value="NZ_SRSC01000001.1"/>
</dbReference>
<dbReference type="PANTHER" id="PTHR44591:SF3">
    <property type="entry name" value="RESPONSE REGULATORY DOMAIN-CONTAINING PROTEIN"/>
    <property type="match status" value="1"/>
</dbReference>
<evidence type="ECO:0000313" key="5">
    <source>
        <dbReference type="Proteomes" id="UP000306416"/>
    </source>
</evidence>
<dbReference type="PANTHER" id="PTHR44591">
    <property type="entry name" value="STRESS RESPONSE REGULATOR PROTEIN 1"/>
    <property type="match status" value="1"/>
</dbReference>
<gene>
    <name evidence="4" type="ORF">E4633_03860</name>
</gene>
<evidence type="ECO:0000256" key="1">
    <source>
        <dbReference type="ARBA" id="ARBA00022553"/>
    </source>
</evidence>
<dbReference type="InterPro" id="IPR001789">
    <property type="entry name" value="Sig_transdc_resp-reg_receiver"/>
</dbReference>
<dbReference type="SMART" id="SM00448">
    <property type="entry name" value="REC"/>
    <property type="match status" value="1"/>
</dbReference>
<sequence>MEKQRILVIDDDETITTLLQGILEWAGFEVCIAGNAAEANRHIWEGAKPSLIVLDLMMPFLSGDKVAGIYKGNEATRDIPILYISGKPESELQTIVSETGAAGYLQKPFGASKVVEAVRAVLG</sequence>
<reference evidence="4 5" key="1">
    <citation type="submission" date="2019-04" db="EMBL/GenBank/DDBJ databases">
        <title>Geobacter oryzae sp. nov., ferric-reducing bacteria isolated from paddy soil.</title>
        <authorList>
            <person name="Xu Z."/>
            <person name="Masuda Y."/>
            <person name="Itoh H."/>
            <person name="Senoo K."/>
        </authorList>
    </citation>
    <scope>NUCLEOTIDE SEQUENCE [LARGE SCALE GENOMIC DNA]</scope>
    <source>
        <strain evidence="4 5">Red111</strain>
    </source>
</reference>
<dbReference type="Gene3D" id="3.40.50.2300">
    <property type="match status" value="1"/>
</dbReference>
<dbReference type="PROSITE" id="PS50110">
    <property type="entry name" value="RESPONSE_REGULATORY"/>
    <property type="match status" value="1"/>
</dbReference>
<dbReference type="Pfam" id="PF00072">
    <property type="entry name" value="Response_reg"/>
    <property type="match status" value="1"/>
</dbReference>
<protein>
    <submittedName>
        <fullName evidence="4">Response regulator</fullName>
    </submittedName>
</protein>
<evidence type="ECO:0000313" key="4">
    <source>
        <dbReference type="EMBL" id="TGU74610.1"/>
    </source>
</evidence>
<dbReference type="InterPro" id="IPR050595">
    <property type="entry name" value="Bact_response_regulator"/>
</dbReference>